<dbReference type="AlphaFoldDB" id="A0A0F9QFZ0"/>
<gene>
    <name evidence="1" type="ORF">LCGC14_0779010</name>
</gene>
<name>A0A0F9QFZ0_9ZZZZ</name>
<dbReference type="EMBL" id="LAZR01002003">
    <property type="protein sequence ID" value="KKN35897.1"/>
    <property type="molecule type" value="Genomic_DNA"/>
</dbReference>
<evidence type="ECO:0000313" key="1">
    <source>
        <dbReference type="EMBL" id="KKN35897.1"/>
    </source>
</evidence>
<accession>A0A0F9QFZ0</accession>
<sequence length="151" mass="16395">MVDGTEKAEAKQVSRAKVLTTQRARDIELLTKVEADPGLFAADAAKTLEARIDAANTELTSLPQEVRAKALTPGQLNELVSGEMEKAVRAWYPGAFALACKNVNVSEQAVASKDTVQHNVTILGTYDHKSKRLVKRPKLQKIVTIGRKGLS</sequence>
<proteinExistence type="predicted"/>
<protein>
    <submittedName>
        <fullName evidence="1">Uncharacterized protein</fullName>
    </submittedName>
</protein>
<reference evidence="1" key="1">
    <citation type="journal article" date="2015" name="Nature">
        <title>Complex archaea that bridge the gap between prokaryotes and eukaryotes.</title>
        <authorList>
            <person name="Spang A."/>
            <person name="Saw J.H."/>
            <person name="Jorgensen S.L."/>
            <person name="Zaremba-Niedzwiedzka K."/>
            <person name="Martijn J."/>
            <person name="Lind A.E."/>
            <person name="van Eijk R."/>
            <person name="Schleper C."/>
            <person name="Guy L."/>
            <person name="Ettema T.J."/>
        </authorList>
    </citation>
    <scope>NUCLEOTIDE SEQUENCE</scope>
</reference>
<organism evidence="1">
    <name type="scientific">marine sediment metagenome</name>
    <dbReference type="NCBI Taxonomy" id="412755"/>
    <lineage>
        <taxon>unclassified sequences</taxon>
        <taxon>metagenomes</taxon>
        <taxon>ecological metagenomes</taxon>
    </lineage>
</organism>
<comment type="caution">
    <text evidence="1">The sequence shown here is derived from an EMBL/GenBank/DDBJ whole genome shotgun (WGS) entry which is preliminary data.</text>
</comment>